<reference evidence="2" key="1">
    <citation type="journal article" date="2009" name="Mol. Biol. Evol.">
        <title>Degenerate tetraploidy was established before bdelloid rotifer families diverged.</title>
        <authorList>
            <person name="Hur J.H."/>
            <person name="Van Doninck K."/>
            <person name="Mandigo M.L."/>
            <person name="Meselson M."/>
        </authorList>
    </citation>
    <scope>NUCLEOTIDE SEQUENCE</scope>
</reference>
<feature type="region of interest" description="Disordered" evidence="1">
    <location>
        <begin position="257"/>
        <end position="301"/>
    </location>
</feature>
<proteinExistence type="predicted"/>
<evidence type="ECO:0000313" key="2">
    <source>
        <dbReference type="EMBL" id="ACD88955.1"/>
    </source>
</evidence>
<accession>B3G3Y4</accession>
<name>B3G3Y4_ADIVA</name>
<feature type="compositionally biased region" description="Polar residues" evidence="1">
    <location>
        <begin position="264"/>
        <end position="301"/>
    </location>
</feature>
<dbReference type="AlphaFoldDB" id="B3G3Y4"/>
<sequence length="301" mass="33545">MSGIPLTATSAVWPQFPDSITSYPSTTAPIHIGGNDSTDLPTVSNPNLPLRAISAISSIPPPVPQPPSIPFPSFEQPTDLTTSILSNISPATQTDAPFNQMATNSIPNLIQNFQNELNDRRLVRLEDENSKRRNTAMNIEQMGVQVLQSQRDIQEQILQYQLMLDQCIQSLDHQSFVLTGQSEELAFLRTKMSQFEYLIDALRQRKEDNQHSQNKPRDTNCIDSTHLCSRNPLSMRTPSMPSLFTIGGITRVRSSRFQPLNPHHQPTSASLNESQNVNLPVPNSNVTTSQMSSHPMSNMNN</sequence>
<dbReference type="EMBL" id="EU637017">
    <property type="protein sequence ID" value="ACD88955.1"/>
    <property type="molecule type" value="Genomic_DNA"/>
</dbReference>
<organism evidence="2">
    <name type="scientific">Adineta vaga</name>
    <name type="common">Rotifer</name>
    <name type="synonym">Callidina vaga</name>
    <dbReference type="NCBI Taxonomy" id="104782"/>
    <lineage>
        <taxon>Eukaryota</taxon>
        <taxon>Metazoa</taxon>
        <taxon>Spiralia</taxon>
        <taxon>Gnathifera</taxon>
        <taxon>Rotifera</taxon>
        <taxon>Eurotatoria</taxon>
        <taxon>Bdelloidea</taxon>
        <taxon>Adinetida</taxon>
        <taxon>Adinetidae</taxon>
        <taxon>Adineta</taxon>
    </lineage>
</organism>
<protein>
    <submittedName>
        <fullName evidence="2">Uncharacterized protein</fullName>
    </submittedName>
</protein>
<evidence type="ECO:0000256" key="1">
    <source>
        <dbReference type="SAM" id="MobiDB-lite"/>
    </source>
</evidence>
<dbReference type="OrthoDB" id="10020487at2759"/>